<feature type="domain" description="Mur ligase N-terminal catalytic" evidence="12">
    <location>
        <begin position="32"/>
        <end position="86"/>
    </location>
</feature>
<feature type="domain" description="Mur ligase central" evidence="14">
    <location>
        <begin position="124"/>
        <end position="305"/>
    </location>
</feature>
<evidence type="ECO:0000256" key="10">
    <source>
        <dbReference type="HAMAP-Rule" id="MF_02019"/>
    </source>
</evidence>
<dbReference type="EC" id="6.3.2.10" evidence="10 11"/>
<evidence type="ECO:0000256" key="5">
    <source>
        <dbReference type="ARBA" id="ARBA00022840"/>
    </source>
</evidence>
<reference evidence="16" key="1">
    <citation type="journal article" date="2013" name="Stand. Genomic Sci.">
        <title>Complete genome sequence of the halophilic bacterium Spirochaeta africana type strain (Z-7692(T)) from the alkaline Lake Magadi in the East African Rift.</title>
        <authorList>
            <person name="Liolos K."/>
            <person name="Abt B."/>
            <person name="Scheuner C."/>
            <person name="Teshima H."/>
            <person name="Held B."/>
            <person name="Lapidus A."/>
            <person name="Nolan M."/>
            <person name="Lucas S."/>
            <person name="Deshpande S."/>
            <person name="Cheng J.F."/>
            <person name="Tapia R."/>
            <person name="Goodwin L.A."/>
            <person name="Pitluck S."/>
            <person name="Pagani I."/>
            <person name="Ivanova N."/>
            <person name="Mavromatis K."/>
            <person name="Mikhailova N."/>
            <person name="Huntemann M."/>
            <person name="Pati A."/>
            <person name="Chen A."/>
            <person name="Palaniappan K."/>
            <person name="Land M."/>
            <person name="Rohde M."/>
            <person name="Tindall B.J."/>
            <person name="Detter J.C."/>
            <person name="Goker M."/>
            <person name="Bristow J."/>
            <person name="Eisen J.A."/>
            <person name="Markowitz V."/>
            <person name="Hugenholtz P."/>
            <person name="Woyke T."/>
            <person name="Klenk H.P."/>
            <person name="Kyrpides N.C."/>
        </authorList>
    </citation>
    <scope>NUCLEOTIDE SEQUENCE</scope>
    <source>
        <strain evidence="16">ATCC 700263 / DSM 8902 / Z-7692</strain>
    </source>
</reference>
<dbReference type="InterPro" id="IPR004101">
    <property type="entry name" value="Mur_ligase_C"/>
</dbReference>
<comment type="similarity">
    <text evidence="10">Belongs to the MurCDEF family. MurF subfamily.</text>
</comment>
<dbReference type="InterPro" id="IPR000713">
    <property type="entry name" value="Mur_ligase_N"/>
</dbReference>
<feature type="domain" description="Mur ligase C-terminal" evidence="13">
    <location>
        <begin position="327"/>
        <end position="444"/>
    </location>
</feature>
<comment type="pathway">
    <text evidence="10 11">Cell wall biogenesis; peptidoglycan biosynthesis.</text>
</comment>
<dbReference type="GO" id="GO:0005737">
    <property type="term" value="C:cytoplasm"/>
    <property type="evidence" value="ECO:0007669"/>
    <property type="project" value="UniProtKB-SubCell"/>
</dbReference>
<evidence type="ECO:0000256" key="8">
    <source>
        <dbReference type="ARBA" id="ARBA00023306"/>
    </source>
</evidence>
<evidence type="ECO:0000256" key="4">
    <source>
        <dbReference type="ARBA" id="ARBA00022741"/>
    </source>
</evidence>
<gene>
    <name evidence="10" type="primary">murF</name>
    <name evidence="15" type="ordered locus">Spiaf_2121</name>
</gene>
<keyword evidence="16" id="KW-1185">Reference proteome</keyword>
<keyword evidence="6 10" id="KW-0133">Cell shape</keyword>
<dbReference type="OrthoDB" id="9801978at2"/>
<dbReference type="Gene3D" id="3.40.1390.10">
    <property type="entry name" value="MurE/MurF, N-terminal domain"/>
    <property type="match status" value="1"/>
</dbReference>
<protein>
    <recommendedName>
        <fullName evidence="10 11">UDP-N-acetylmuramoyl-tripeptide--D-alanyl-D-alanine ligase</fullName>
        <ecNumber evidence="10 11">6.3.2.10</ecNumber>
    </recommendedName>
    <alternativeName>
        <fullName evidence="10">D-alanyl-D-alanine-adding enzyme</fullName>
    </alternativeName>
</protein>
<accession>H9UKX6</accession>
<dbReference type="Gene3D" id="3.40.1190.10">
    <property type="entry name" value="Mur-like, catalytic domain"/>
    <property type="match status" value="1"/>
</dbReference>
<keyword evidence="7 10" id="KW-0573">Peptidoglycan synthesis</keyword>
<dbReference type="Proteomes" id="UP000007383">
    <property type="component" value="Chromosome"/>
</dbReference>
<dbReference type="PANTHER" id="PTHR43024">
    <property type="entry name" value="UDP-N-ACETYLMURAMOYL-TRIPEPTIDE--D-ALANYL-D-ALANINE LIGASE"/>
    <property type="match status" value="1"/>
</dbReference>
<dbReference type="HAMAP" id="MF_02019">
    <property type="entry name" value="MurF"/>
    <property type="match status" value="1"/>
</dbReference>
<dbReference type="GO" id="GO:0047480">
    <property type="term" value="F:UDP-N-acetylmuramoyl-tripeptide-D-alanyl-D-alanine ligase activity"/>
    <property type="evidence" value="ECO:0007669"/>
    <property type="project" value="UniProtKB-UniRule"/>
</dbReference>
<dbReference type="InterPro" id="IPR013221">
    <property type="entry name" value="Mur_ligase_cen"/>
</dbReference>
<dbReference type="InterPro" id="IPR036615">
    <property type="entry name" value="Mur_ligase_C_dom_sf"/>
</dbReference>
<organism evidence="15 16">
    <name type="scientific">Spirochaeta africana (strain ATCC 700263 / DSM 8902 / Z-7692)</name>
    <dbReference type="NCBI Taxonomy" id="889378"/>
    <lineage>
        <taxon>Bacteria</taxon>
        <taxon>Pseudomonadati</taxon>
        <taxon>Spirochaetota</taxon>
        <taxon>Spirochaetia</taxon>
        <taxon>Spirochaetales</taxon>
        <taxon>Spirochaetaceae</taxon>
        <taxon>Spirochaeta</taxon>
    </lineage>
</organism>
<dbReference type="GO" id="GO:0071555">
    <property type="term" value="P:cell wall organization"/>
    <property type="evidence" value="ECO:0007669"/>
    <property type="project" value="UniProtKB-KW"/>
</dbReference>
<dbReference type="GO" id="GO:0005524">
    <property type="term" value="F:ATP binding"/>
    <property type="evidence" value="ECO:0007669"/>
    <property type="project" value="UniProtKB-UniRule"/>
</dbReference>
<dbReference type="GO" id="GO:0008360">
    <property type="term" value="P:regulation of cell shape"/>
    <property type="evidence" value="ECO:0007669"/>
    <property type="project" value="UniProtKB-KW"/>
</dbReference>
<dbReference type="PANTHER" id="PTHR43024:SF1">
    <property type="entry name" value="UDP-N-ACETYLMURAMOYL-TRIPEPTIDE--D-ALANYL-D-ALANINE LIGASE"/>
    <property type="match status" value="1"/>
</dbReference>
<dbReference type="NCBIfam" id="TIGR01143">
    <property type="entry name" value="murF"/>
    <property type="match status" value="1"/>
</dbReference>
<evidence type="ECO:0000256" key="6">
    <source>
        <dbReference type="ARBA" id="ARBA00022960"/>
    </source>
</evidence>
<dbReference type="KEGG" id="sfc:Spiaf_2121"/>
<dbReference type="SUPFAM" id="SSF63418">
    <property type="entry name" value="MurE/MurF N-terminal domain"/>
    <property type="match status" value="1"/>
</dbReference>
<dbReference type="SUPFAM" id="SSF53244">
    <property type="entry name" value="MurD-like peptide ligases, peptide-binding domain"/>
    <property type="match status" value="1"/>
</dbReference>
<evidence type="ECO:0000256" key="2">
    <source>
        <dbReference type="ARBA" id="ARBA00022598"/>
    </source>
</evidence>
<comment type="catalytic activity">
    <reaction evidence="10 11">
        <text>D-alanyl-D-alanine + UDP-N-acetyl-alpha-D-muramoyl-L-alanyl-gamma-D-glutamyl-meso-2,6-diaminopimelate + ATP = UDP-N-acetyl-alpha-D-muramoyl-L-alanyl-gamma-D-glutamyl-meso-2,6-diaminopimeloyl-D-alanyl-D-alanine + ADP + phosphate + H(+)</text>
        <dbReference type="Rhea" id="RHEA:28374"/>
        <dbReference type="ChEBI" id="CHEBI:15378"/>
        <dbReference type="ChEBI" id="CHEBI:30616"/>
        <dbReference type="ChEBI" id="CHEBI:43474"/>
        <dbReference type="ChEBI" id="CHEBI:57822"/>
        <dbReference type="ChEBI" id="CHEBI:61386"/>
        <dbReference type="ChEBI" id="CHEBI:83905"/>
        <dbReference type="ChEBI" id="CHEBI:456216"/>
        <dbReference type="EC" id="6.3.2.10"/>
    </reaction>
</comment>
<sequence length="466" mass="50311">MNSVVGVPFTMRTAAACLGGALHPQCDEREIITSVSIDSRAIGQGGLFVPLVGRYADGHDYIQQALDAGALLALAAEDQAERIFGQIGRSYQQRILIVDDPLLALHRLARWYVDRRDRLVKIAVTGSNGKTTTKEILASILECEYPVFKTAGNYNSVIGVPVGVFGLTDEHRYAVFELAMSERGEMAALARIVFPDVAVLTNIGVAHIGNIGSQQGIAEEKKAIFSCFTGRQRAFLPEDEPYYDFLAEGVHGQVVPFGVHHTPGYRAVEDLGLDGLRLRWGDREVVFALPGMHNLSNLLAAVSVAVELGAAPESVLQGIARVQAPFGRGQILRGEVTIIQDCYNANPDSMLAALEFFRAVPATGRKIAVLGDMRELGETAGNEHRRILAEVAGCDRLFLVGEEFLRAAGGSHPDRDMGSSPADIVDELLAYLKPGDLVLLKGSRGVGLEVISERIQHAQQFGGARC</sequence>
<dbReference type="STRING" id="889378.Spiaf_2121"/>
<keyword evidence="9 10" id="KW-0961">Cell wall biogenesis/degradation</keyword>
<dbReference type="InterPro" id="IPR036565">
    <property type="entry name" value="Mur-like_cat_sf"/>
</dbReference>
<dbReference type="GO" id="GO:0051301">
    <property type="term" value="P:cell division"/>
    <property type="evidence" value="ECO:0007669"/>
    <property type="project" value="UniProtKB-KW"/>
</dbReference>
<dbReference type="InterPro" id="IPR005863">
    <property type="entry name" value="UDP-N-AcMur_synth"/>
</dbReference>
<comment type="subcellular location">
    <subcellularLocation>
        <location evidence="10 11">Cytoplasm</location>
    </subcellularLocation>
</comment>
<keyword evidence="5 10" id="KW-0067">ATP-binding</keyword>
<evidence type="ECO:0000259" key="13">
    <source>
        <dbReference type="Pfam" id="PF02875"/>
    </source>
</evidence>
<dbReference type="HOGENOM" id="CLU_031507_1_2_12"/>
<name>H9UKX6_SPIAZ</name>
<keyword evidence="3 10" id="KW-0132">Cell division</keyword>
<dbReference type="AlphaFoldDB" id="H9UKX6"/>
<dbReference type="SUPFAM" id="SSF53623">
    <property type="entry name" value="MurD-like peptide ligases, catalytic domain"/>
    <property type="match status" value="1"/>
</dbReference>
<keyword evidence="2 10" id="KW-0436">Ligase</keyword>
<dbReference type="GO" id="GO:0009252">
    <property type="term" value="P:peptidoglycan biosynthetic process"/>
    <property type="evidence" value="ECO:0007669"/>
    <property type="project" value="UniProtKB-UniRule"/>
</dbReference>
<evidence type="ECO:0000313" key="16">
    <source>
        <dbReference type="Proteomes" id="UP000007383"/>
    </source>
</evidence>
<feature type="binding site" evidence="10">
    <location>
        <begin position="126"/>
        <end position="132"/>
    </location>
    <ligand>
        <name>ATP</name>
        <dbReference type="ChEBI" id="CHEBI:30616"/>
    </ligand>
</feature>
<dbReference type="eggNOG" id="COG0770">
    <property type="taxonomic scope" value="Bacteria"/>
</dbReference>
<evidence type="ECO:0000259" key="12">
    <source>
        <dbReference type="Pfam" id="PF01225"/>
    </source>
</evidence>
<dbReference type="UniPathway" id="UPA00219"/>
<dbReference type="GO" id="GO:0008766">
    <property type="term" value="F:UDP-N-acetylmuramoylalanyl-D-glutamyl-2,6-diaminopimelate-D-alanyl-D-alanine ligase activity"/>
    <property type="evidence" value="ECO:0007669"/>
    <property type="project" value="RHEA"/>
</dbReference>
<dbReference type="Pfam" id="PF08245">
    <property type="entry name" value="Mur_ligase_M"/>
    <property type="match status" value="1"/>
</dbReference>
<evidence type="ECO:0000256" key="7">
    <source>
        <dbReference type="ARBA" id="ARBA00022984"/>
    </source>
</evidence>
<dbReference type="PATRIC" id="fig|889378.3.peg.2107"/>
<keyword evidence="1 10" id="KW-0963">Cytoplasm</keyword>
<keyword evidence="8 10" id="KW-0131">Cell cycle</keyword>
<dbReference type="Pfam" id="PF01225">
    <property type="entry name" value="Mur_ligase"/>
    <property type="match status" value="1"/>
</dbReference>
<evidence type="ECO:0000256" key="1">
    <source>
        <dbReference type="ARBA" id="ARBA00022490"/>
    </source>
</evidence>
<dbReference type="Gene3D" id="3.90.190.20">
    <property type="entry name" value="Mur ligase, C-terminal domain"/>
    <property type="match status" value="1"/>
</dbReference>
<proteinExistence type="inferred from homology"/>
<evidence type="ECO:0000256" key="9">
    <source>
        <dbReference type="ARBA" id="ARBA00023316"/>
    </source>
</evidence>
<keyword evidence="4 10" id="KW-0547">Nucleotide-binding</keyword>
<dbReference type="InterPro" id="IPR051046">
    <property type="entry name" value="MurCDEF_CellWall_CoF430Synth"/>
</dbReference>
<evidence type="ECO:0000313" key="15">
    <source>
        <dbReference type="EMBL" id="AFG38169.1"/>
    </source>
</evidence>
<comment type="function">
    <text evidence="10 11">Involved in cell wall formation. Catalyzes the final step in the synthesis of UDP-N-acetylmuramoyl-pentapeptide, the precursor of murein.</text>
</comment>
<dbReference type="EMBL" id="CP003282">
    <property type="protein sequence ID" value="AFG38169.1"/>
    <property type="molecule type" value="Genomic_DNA"/>
</dbReference>
<evidence type="ECO:0000256" key="11">
    <source>
        <dbReference type="RuleBase" id="RU004136"/>
    </source>
</evidence>
<dbReference type="InterPro" id="IPR035911">
    <property type="entry name" value="MurE/MurF_N"/>
</dbReference>
<evidence type="ECO:0000259" key="14">
    <source>
        <dbReference type="Pfam" id="PF08245"/>
    </source>
</evidence>
<dbReference type="RefSeq" id="WP_014456152.1">
    <property type="nucleotide sequence ID" value="NC_017098.1"/>
</dbReference>
<dbReference type="Pfam" id="PF02875">
    <property type="entry name" value="Mur_ligase_C"/>
    <property type="match status" value="1"/>
</dbReference>
<evidence type="ECO:0000256" key="3">
    <source>
        <dbReference type="ARBA" id="ARBA00022618"/>
    </source>
</evidence>